<dbReference type="Gene3D" id="3.40.50.300">
    <property type="entry name" value="P-loop containing nucleotide triphosphate hydrolases"/>
    <property type="match status" value="1"/>
</dbReference>
<keyword evidence="11" id="KW-1185">Reference proteome</keyword>
<dbReference type="EMBL" id="CAXHTB010000022">
    <property type="protein sequence ID" value="CAL0330636.1"/>
    <property type="molecule type" value="Genomic_DNA"/>
</dbReference>
<accession>A0AAV1Y9H0</accession>
<dbReference type="GO" id="GO:0016887">
    <property type="term" value="F:ATP hydrolysis activity"/>
    <property type="evidence" value="ECO:0007669"/>
    <property type="project" value="InterPro"/>
</dbReference>
<comment type="caution">
    <text evidence="10">The sequence shown here is derived from an EMBL/GenBank/DDBJ whole genome shotgun (WGS) entry which is preliminary data.</text>
</comment>
<evidence type="ECO:0000313" key="10">
    <source>
        <dbReference type="EMBL" id="CAL0330636.1"/>
    </source>
</evidence>
<evidence type="ECO:0000259" key="9">
    <source>
        <dbReference type="PROSITE" id="PS50893"/>
    </source>
</evidence>
<dbReference type="PROSITE" id="PS50893">
    <property type="entry name" value="ABC_TRANSPORTER_2"/>
    <property type="match status" value="1"/>
</dbReference>
<evidence type="ECO:0000256" key="3">
    <source>
        <dbReference type="ARBA" id="ARBA00022692"/>
    </source>
</evidence>
<dbReference type="GO" id="GO:0005524">
    <property type="term" value="F:ATP binding"/>
    <property type="evidence" value="ECO:0007669"/>
    <property type="project" value="UniProtKB-KW"/>
</dbReference>
<protein>
    <recommendedName>
        <fullName evidence="9">ABC transporter domain-containing protein</fullName>
    </recommendedName>
</protein>
<comment type="similarity">
    <text evidence="2">Belongs to the ABC transporter superfamily. ABCA family. CPR flippase (TC 3.A.1.211) subfamily.</text>
</comment>
<dbReference type="Proteomes" id="UP001497480">
    <property type="component" value="Unassembled WGS sequence"/>
</dbReference>
<evidence type="ECO:0000256" key="5">
    <source>
        <dbReference type="ARBA" id="ARBA00022840"/>
    </source>
</evidence>
<dbReference type="PROSITE" id="PS00211">
    <property type="entry name" value="ABC_TRANSPORTER_1"/>
    <property type="match status" value="1"/>
</dbReference>
<dbReference type="InterPro" id="IPR017871">
    <property type="entry name" value="ABC_transporter-like_CS"/>
</dbReference>
<feature type="transmembrane region" description="Helical" evidence="8">
    <location>
        <begin position="241"/>
        <end position="260"/>
    </location>
</feature>
<comment type="subcellular location">
    <subcellularLocation>
        <location evidence="1">Membrane</location>
        <topology evidence="1">Multi-pass membrane protein</topology>
    </subcellularLocation>
</comment>
<keyword evidence="3 8" id="KW-0812">Transmembrane</keyword>
<dbReference type="GO" id="GO:0016020">
    <property type="term" value="C:membrane"/>
    <property type="evidence" value="ECO:0007669"/>
    <property type="project" value="UniProtKB-SubCell"/>
</dbReference>
<keyword evidence="7 8" id="KW-0472">Membrane</keyword>
<sequence>MFLCFFIKKRNVKANLRLILFPVLLCVLLVVLQRVVDNEAGKYFDKTKCNKIEVEKGGDGVQYSHAIEFATCAIPKPPEWPPLFQVPAPYNRAISNAYLQSVVGPGVKILLDFVKEMPKSELAFRIEIASLIGGLFFTWVILQLFPVALTSLVYERQQKLRIMMKMHGLDDEPYWTISYVYFLAISVIYLLLLVIFGSLIGLQFFRLNDYGIQFVFFFIYLNLQVSLAFLVSAMFSNVKTATVTAYIIVFGSGLLGGFVFQSLVQSESFPRVWIIVMELYPGFALYRGLYEFSEFAFSGDGMQWKDLSNSTVGMKEVLIIMSVEWIVLLFVAYCIDRESRRSPFSFLKRFQKKSFPSTQNPTIQKQGSKVMVQMENHDVKQEREKVEQLLHEATSKDAIVCDELKKVYPGRDGNPDKVAVKGLSLAVPLGECFGMLGPNGAGKSSFISMMIGLTKPSTGTAYVQGLDIRTEMDKIYTQLGVCPQYDLLWGSLTGREHLLFYGRLKNLKGSALTKAVEESLKSLNIFHGGVADKQVRSYSGGMKRRLSVAISLIGDPKVVYMDEPSTGLDPASRSNLWNVIKHAKQGRAIILTTHSMEEAEALCDRLGIFVNGSLQCVGNAKELKGRYRGSYVFTITTCLNHEKDVENMVLQLSPNAKKIYHLSGTQKFEVPKEEIKIGDVFEAVENAKRDFTVSAWGIADTTMEDVFIKVARVLLLVLLVLLQRVVDRVQSKGDGNNCVNTSDNEGGANWYSTGDVNKVPALVKCIQCLRLWRNSSSDINSELYQGYYNGNTKGEINEIAAAFDLLNSNEKGFNVIIWYNSTKRTKARSINLVCI</sequence>
<keyword evidence="4" id="KW-0547">Nucleotide-binding</keyword>
<dbReference type="GO" id="GO:0140359">
    <property type="term" value="F:ABC-type transporter activity"/>
    <property type="evidence" value="ECO:0007669"/>
    <property type="project" value="InterPro"/>
</dbReference>
<dbReference type="AlphaFoldDB" id="A0AAV1Y9H0"/>
<evidence type="ECO:0000256" key="1">
    <source>
        <dbReference type="ARBA" id="ARBA00004141"/>
    </source>
</evidence>
<gene>
    <name evidence="10" type="ORF">LLUT_LOCUS31696</name>
</gene>
<reference evidence="10 11" key="1">
    <citation type="submission" date="2024-03" db="EMBL/GenBank/DDBJ databases">
        <authorList>
            <person name="Martinez-Hernandez J."/>
        </authorList>
    </citation>
    <scope>NUCLEOTIDE SEQUENCE [LARGE SCALE GENOMIC DNA]</scope>
</reference>
<dbReference type="GO" id="GO:0005319">
    <property type="term" value="F:lipid transporter activity"/>
    <property type="evidence" value="ECO:0007669"/>
    <property type="project" value="TreeGrafter"/>
</dbReference>
<dbReference type="FunFam" id="3.40.50.300:FF:000633">
    <property type="entry name" value="ABC transporter A family member 7"/>
    <property type="match status" value="1"/>
</dbReference>
<evidence type="ECO:0000256" key="4">
    <source>
        <dbReference type="ARBA" id="ARBA00022741"/>
    </source>
</evidence>
<dbReference type="SMART" id="SM00382">
    <property type="entry name" value="AAA"/>
    <property type="match status" value="1"/>
</dbReference>
<keyword evidence="6 8" id="KW-1133">Transmembrane helix</keyword>
<dbReference type="Pfam" id="PF12698">
    <property type="entry name" value="ABC2_membrane_3"/>
    <property type="match status" value="1"/>
</dbReference>
<dbReference type="InterPro" id="IPR003593">
    <property type="entry name" value="AAA+_ATPase"/>
</dbReference>
<keyword evidence="5" id="KW-0067">ATP-binding</keyword>
<dbReference type="InterPro" id="IPR013525">
    <property type="entry name" value="ABC2_TM"/>
</dbReference>
<dbReference type="Pfam" id="PF24526">
    <property type="entry name" value="ABCA12_C"/>
    <property type="match status" value="1"/>
</dbReference>
<evidence type="ECO:0000256" key="8">
    <source>
        <dbReference type="SAM" id="Phobius"/>
    </source>
</evidence>
<dbReference type="Pfam" id="PF00005">
    <property type="entry name" value="ABC_tran"/>
    <property type="match status" value="1"/>
</dbReference>
<feature type="transmembrane region" description="Helical" evidence="8">
    <location>
        <begin position="126"/>
        <end position="154"/>
    </location>
</feature>
<feature type="transmembrane region" description="Helical" evidence="8">
    <location>
        <begin position="174"/>
        <end position="202"/>
    </location>
</feature>
<evidence type="ECO:0000313" key="11">
    <source>
        <dbReference type="Proteomes" id="UP001497480"/>
    </source>
</evidence>
<proteinExistence type="inferred from homology"/>
<dbReference type="InterPro" id="IPR003439">
    <property type="entry name" value="ABC_transporter-like_ATP-bd"/>
</dbReference>
<dbReference type="PANTHER" id="PTHR19229:SF154">
    <property type="entry name" value="ABC TRANSPORTER A FAMILY MEMBER 3-RELATED"/>
    <property type="match status" value="1"/>
</dbReference>
<evidence type="ECO:0000256" key="7">
    <source>
        <dbReference type="ARBA" id="ARBA00023136"/>
    </source>
</evidence>
<feature type="transmembrane region" description="Helical" evidence="8">
    <location>
        <begin position="214"/>
        <end position="235"/>
    </location>
</feature>
<organism evidence="10 11">
    <name type="scientific">Lupinus luteus</name>
    <name type="common">European yellow lupine</name>
    <dbReference type="NCBI Taxonomy" id="3873"/>
    <lineage>
        <taxon>Eukaryota</taxon>
        <taxon>Viridiplantae</taxon>
        <taxon>Streptophyta</taxon>
        <taxon>Embryophyta</taxon>
        <taxon>Tracheophyta</taxon>
        <taxon>Spermatophyta</taxon>
        <taxon>Magnoliopsida</taxon>
        <taxon>eudicotyledons</taxon>
        <taxon>Gunneridae</taxon>
        <taxon>Pentapetalae</taxon>
        <taxon>rosids</taxon>
        <taxon>fabids</taxon>
        <taxon>Fabales</taxon>
        <taxon>Fabaceae</taxon>
        <taxon>Papilionoideae</taxon>
        <taxon>50 kb inversion clade</taxon>
        <taxon>genistoids sensu lato</taxon>
        <taxon>core genistoids</taxon>
        <taxon>Genisteae</taxon>
        <taxon>Lupinus</taxon>
    </lineage>
</organism>
<dbReference type="PANTHER" id="PTHR19229">
    <property type="entry name" value="ATP-BINDING CASSETTE TRANSPORTER SUBFAMILY A ABCA"/>
    <property type="match status" value="1"/>
</dbReference>
<evidence type="ECO:0000256" key="6">
    <source>
        <dbReference type="ARBA" id="ARBA00022989"/>
    </source>
</evidence>
<name>A0AAV1Y9H0_LUPLU</name>
<evidence type="ECO:0000256" key="2">
    <source>
        <dbReference type="ARBA" id="ARBA00008526"/>
    </source>
</evidence>
<dbReference type="CDD" id="cd03263">
    <property type="entry name" value="ABC_subfamily_A"/>
    <property type="match status" value="1"/>
</dbReference>
<dbReference type="InterPro" id="IPR026082">
    <property type="entry name" value="ABCA"/>
</dbReference>
<dbReference type="InterPro" id="IPR027417">
    <property type="entry name" value="P-loop_NTPase"/>
</dbReference>
<dbReference type="SUPFAM" id="SSF52540">
    <property type="entry name" value="P-loop containing nucleoside triphosphate hydrolases"/>
    <property type="match status" value="1"/>
</dbReference>
<feature type="domain" description="ABC transporter" evidence="9">
    <location>
        <begin position="399"/>
        <end position="636"/>
    </location>
</feature>